<dbReference type="SUPFAM" id="SSF49785">
    <property type="entry name" value="Galactose-binding domain-like"/>
    <property type="match status" value="1"/>
</dbReference>
<comment type="similarity">
    <text evidence="1">Belongs to the CIA30 family.</text>
</comment>
<dbReference type="EMBL" id="JACIGE010000010">
    <property type="protein sequence ID" value="MBB4248309.1"/>
    <property type="molecule type" value="Genomic_DNA"/>
</dbReference>
<keyword evidence="4" id="KW-1185">Reference proteome</keyword>
<reference evidence="3 4" key="1">
    <citation type="submission" date="2020-08" db="EMBL/GenBank/DDBJ databases">
        <title>Genome sequencing of Purple Non-Sulfur Bacteria from various extreme environments.</title>
        <authorList>
            <person name="Mayer M."/>
        </authorList>
    </citation>
    <scope>NUCLEOTIDE SEQUENCE [LARGE SCALE GENOMIC DNA]</scope>
    <source>
        <strain evidence="3 4">2761</strain>
    </source>
</reference>
<sequence>MDKTTSTLLIDFADPASIGLWQAIGDRVMGGLSSGTLLPDASGGAVFCGSVSLANGGGFASVRCQPGQRDLSAYDGLRLGVRGDGRPYKLSLLIDAGFDGILYQGSFTAAPGEWQSIDLPFAAFVARRRGRTLAAAPALDPANVHGFGLMTDGRLPGPFRLELRALSAYSGATQT</sequence>
<dbReference type="InterPro" id="IPR008979">
    <property type="entry name" value="Galactose-bd-like_sf"/>
</dbReference>
<dbReference type="Proteomes" id="UP000587070">
    <property type="component" value="Unassembled WGS sequence"/>
</dbReference>
<evidence type="ECO:0000313" key="4">
    <source>
        <dbReference type="Proteomes" id="UP000587070"/>
    </source>
</evidence>
<evidence type="ECO:0000256" key="1">
    <source>
        <dbReference type="ARBA" id="ARBA00007884"/>
    </source>
</evidence>
<comment type="caution">
    <text evidence="3">The sequence shown here is derived from an EMBL/GenBank/DDBJ whole genome shotgun (WGS) entry which is preliminary data.</text>
</comment>
<dbReference type="Pfam" id="PF08547">
    <property type="entry name" value="CIA30"/>
    <property type="match status" value="1"/>
</dbReference>
<dbReference type="InterPro" id="IPR039131">
    <property type="entry name" value="NDUFAF1"/>
</dbReference>
<evidence type="ECO:0000259" key="2">
    <source>
        <dbReference type="Pfam" id="PF08547"/>
    </source>
</evidence>
<dbReference type="PANTHER" id="PTHR13194">
    <property type="entry name" value="COMPLEX I INTERMEDIATE-ASSOCIATED PROTEIN 30"/>
    <property type="match status" value="1"/>
</dbReference>
<dbReference type="InterPro" id="IPR013857">
    <property type="entry name" value="NADH-UbQ_OxRdtase-assoc_prot30"/>
</dbReference>
<feature type="domain" description="NADH:ubiquinone oxidoreductase intermediate-associated protein 30" evidence="2">
    <location>
        <begin position="10"/>
        <end position="163"/>
    </location>
</feature>
<gene>
    <name evidence="3" type="ORF">GGD90_002701</name>
</gene>
<evidence type="ECO:0000313" key="3">
    <source>
        <dbReference type="EMBL" id="MBB4248309.1"/>
    </source>
</evidence>
<protein>
    <recommendedName>
        <fullName evidence="2">NADH:ubiquinone oxidoreductase intermediate-associated protein 30 domain-containing protein</fullName>
    </recommendedName>
</protein>
<dbReference type="OrthoDB" id="442188at2"/>
<organism evidence="3 4">
    <name type="scientific">Rhodocyclus tenuis</name>
    <name type="common">Rhodospirillum tenue</name>
    <dbReference type="NCBI Taxonomy" id="1066"/>
    <lineage>
        <taxon>Bacteria</taxon>
        <taxon>Pseudomonadati</taxon>
        <taxon>Pseudomonadota</taxon>
        <taxon>Betaproteobacteria</taxon>
        <taxon>Rhodocyclales</taxon>
        <taxon>Rhodocyclaceae</taxon>
        <taxon>Rhodocyclus</taxon>
    </lineage>
</organism>
<dbReference type="Gene3D" id="2.60.120.430">
    <property type="entry name" value="Galactose-binding lectin"/>
    <property type="match status" value="1"/>
</dbReference>
<proteinExistence type="inferred from homology"/>
<dbReference type="AlphaFoldDB" id="A0A840GJG3"/>
<name>A0A840GJG3_RHOTE</name>
<dbReference type="PANTHER" id="PTHR13194:SF19">
    <property type="entry name" value="NAD(P)-BINDING ROSSMANN-FOLD SUPERFAMILY PROTEIN"/>
    <property type="match status" value="1"/>
</dbReference>
<accession>A0A840GJG3</accession>
<dbReference type="RefSeq" id="WP_153117439.1">
    <property type="nucleotide sequence ID" value="NZ_JACIGE010000010.1"/>
</dbReference>